<evidence type="ECO:0008006" key="4">
    <source>
        <dbReference type="Google" id="ProtNLM"/>
    </source>
</evidence>
<protein>
    <recommendedName>
        <fullName evidence="4">SMP-30/Gluconolactonase/LRE-like region domain-containing protein</fullName>
    </recommendedName>
</protein>
<organism evidence="2 3">
    <name type="scientific">Luteolibacter flavescens</name>
    <dbReference type="NCBI Taxonomy" id="1859460"/>
    <lineage>
        <taxon>Bacteria</taxon>
        <taxon>Pseudomonadati</taxon>
        <taxon>Verrucomicrobiota</taxon>
        <taxon>Verrucomicrobiia</taxon>
        <taxon>Verrucomicrobiales</taxon>
        <taxon>Verrucomicrobiaceae</taxon>
        <taxon>Luteolibacter</taxon>
    </lineage>
</organism>
<comment type="caution">
    <text evidence="2">The sequence shown here is derived from an EMBL/GenBank/DDBJ whole genome shotgun (WGS) entry which is preliminary data.</text>
</comment>
<proteinExistence type="predicted"/>
<dbReference type="PANTHER" id="PTHR46513">
    <property type="entry name" value="VITELLOGENIN RECEPTOR-LIKE PROTEIN-RELATED-RELATED"/>
    <property type="match status" value="1"/>
</dbReference>
<dbReference type="SUPFAM" id="SSF63825">
    <property type="entry name" value="YWTD domain"/>
    <property type="match status" value="1"/>
</dbReference>
<sequence length="415" mass="44341">MKSGRAKMWTIALALLPAAPALSATVVYATSPPEFHIDSKGGTDALAPYLSGINPWGLASDPETGRVYFSDPTGGRIAWIDPSAQTPAATNLINRPASTFHGIAIDSPNRRLFYLDSANDTVNVFHLTTLADQAIVTGGNIVRPNDVAWDAGRGWVWFTDSGGDFVSAIRSWTSSTADRVTFPATDPWGIAVNPQTGAVYYSSYSAGTIRSLDPANGNSAVVVSGLQGPRGLKFDAYGRLFCLESGLNRVKQVQLPGQPVPTKTYTNAENGRAFLIYESDDLDGDHLIDAWERRYSSTLAGLSSASDPDTDGRTALMELLFNGTPQSGADPAPVRSFTRSGGTVTATFQGPREGYNFGAQFSSNLSSWQNYSGTLTKVNLADPLYATWTLSFSPASVGLNPSRVFIRFTGERAAP</sequence>
<evidence type="ECO:0000313" key="2">
    <source>
        <dbReference type="EMBL" id="MCW1886295.1"/>
    </source>
</evidence>
<dbReference type="Gene3D" id="2.120.10.30">
    <property type="entry name" value="TolB, C-terminal domain"/>
    <property type="match status" value="1"/>
</dbReference>
<accession>A0ABT3FRV2</accession>
<gene>
    <name evidence="2" type="ORF">OKA04_16275</name>
</gene>
<evidence type="ECO:0000256" key="1">
    <source>
        <dbReference type="SAM" id="SignalP"/>
    </source>
</evidence>
<reference evidence="2 3" key="1">
    <citation type="submission" date="2022-10" db="EMBL/GenBank/DDBJ databases">
        <title>Luteolibacter flavescens strain MCCC 1K03193, whole genome shotgun sequencing project.</title>
        <authorList>
            <person name="Zhao G."/>
            <person name="Shen L."/>
        </authorList>
    </citation>
    <scope>NUCLEOTIDE SEQUENCE [LARGE SCALE GENOMIC DNA]</scope>
    <source>
        <strain evidence="2 3">MCCC 1K03193</strain>
    </source>
</reference>
<dbReference type="EMBL" id="JAPDDS010000009">
    <property type="protein sequence ID" value="MCW1886295.1"/>
    <property type="molecule type" value="Genomic_DNA"/>
</dbReference>
<dbReference type="InterPro" id="IPR050778">
    <property type="entry name" value="Cueball_EGF_LRP_Nidogen"/>
</dbReference>
<feature type="chain" id="PRO_5045681700" description="SMP-30/Gluconolactonase/LRE-like region domain-containing protein" evidence="1">
    <location>
        <begin position="30"/>
        <end position="415"/>
    </location>
</feature>
<name>A0ABT3FRV2_9BACT</name>
<dbReference type="RefSeq" id="WP_264502252.1">
    <property type="nucleotide sequence ID" value="NZ_JAPDDS010000009.1"/>
</dbReference>
<dbReference type="InterPro" id="IPR011042">
    <property type="entry name" value="6-blade_b-propeller_TolB-like"/>
</dbReference>
<keyword evidence="1" id="KW-0732">Signal</keyword>
<evidence type="ECO:0000313" key="3">
    <source>
        <dbReference type="Proteomes" id="UP001207930"/>
    </source>
</evidence>
<feature type="signal peptide" evidence="1">
    <location>
        <begin position="1"/>
        <end position="29"/>
    </location>
</feature>
<dbReference type="Gene3D" id="2.40.10.500">
    <property type="match status" value="1"/>
</dbReference>
<keyword evidence="3" id="KW-1185">Reference proteome</keyword>
<dbReference type="Proteomes" id="UP001207930">
    <property type="component" value="Unassembled WGS sequence"/>
</dbReference>